<reference evidence="1 2" key="1">
    <citation type="submission" date="2014-03" db="EMBL/GenBank/DDBJ databases">
        <title>Draft genome of the hookworm Oesophagostomum dentatum.</title>
        <authorList>
            <person name="Mitreva M."/>
        </authorList>
    </citation>
    <scope>NUCLEOTIDE SEQUENCE [LARGE SCALE GENOMIC DNA]</scope>
    <source>
        <strain evidence="1 2">OD-Hann</strain>
    </source>
</reference>
<dbReference type="PANTHER" id="PTHR12862">
    <property type="entry name" value="BADF TYPE ATPASE DOMAIN-CONTAINING PROTEIN"/>
    <property type="match status" value="1"/>
</dbReference>
<protein>
    <submittedName>
        <fullName evidence="1">Uncharacterized protein</fullName>
    </submittedName>
</protein>
<accession>A0A0B1RY26</accession>
<dbReference type="Proteomes" id="UP000053660">
    <property type="component" value="Unassembled WGS sequence"/>
</dbReference>
<dbReference type="InterPro" id="IPR039758">
    <property type="entry name" value="NAGK-like"/>
</dbReference>
<name>A0A0B1RY26_OESDE</name>
<keyword evidence="2" id="KW-1185">Reference proteome</keyword>
<dbReference type="SUPFAM" id="SSF53067">
    <property type="entry name" value="Actin-like ATPase domain"/>
    <property type="match status" value="1"/>
</dbReference>
<proteinExistence type="predicted"/>
<dbReference type="EMBL" id="KN610230">
    <property type="protein sequence ID" value="KHJ77978.1"/>
    <property type="molecule type" value="Genomic_DNA"/>
</dbReference>
<organism evidence="1 2">
    <name type="scientific">Oesophagostomum dentatum</name>
    <name type="common">Nodular worm</name>
    <dbReference type="NCBI Taxonomy" id="61180"/>
    <lineage>
        <taxon>Eukaryota</taxon>
        <taxon>Metazoa</taxon>
        <taxon>Ecdysozoa</taxon>
        <taxon>Nematoda</taxon>
        <taxon>Chromadorea</taxon>
        <taxon>Rhabditida</taxon>
        <taxon>Rhabditina</taxon>
        <taxon>Rhabditomorpha</taxon>
        <taxon>Strongyloidea</taxon>
        <taxon>Strongylidae</taxon>
        <taxon>Oesophagostomum</taxon>
    </lineage>
</organism>
<dbReference type="GO" id="GO:0045127">
    <property type="term" value="F:N-acetylglucosamine kinase activity"/>
    <property type="evidence" value="ECO:0007669"/>
    <property type="project" value="InterPro"/>
</dbReference>
<evidence type="ECO:0000313" key="2">
    <source>
        <dbReference type="Proteomes" id="UP000053660"/>
    </source>
</evidence>
<gene>
    <name evidence="1" type="ORF">OESDEN_22402</name>
</gene>
<dbReference type="OrthoDB" id="311172at2759"/>
<sequence>MEIVHESTALLRKLLLQHFKIENKVDILEHLYNKFQKSKIASFTKAMAEHTDDPVIHKLFFDAGEILGKQFVVAAGHLPSDRRAEVDLVLVGSVFKSWPVIKEAHIPIVCITTQAIQPYS</sequence>
<dbReference type="InterPro" id="IPR043129">
    <property type="entry name" value="ATPase_NBD"/>
</dbReference>
<dbReference type="Gene3D" id="3.30.420.40">
    <property type="match status" value="1"/>
</dbReference>
<dbReference type="PANTHER" id="PTHR12862:SF0">
    <property type="entry name" value="N-ACETYL-D-GLUCOSAMINE KINASE"/>
    <property type="match status" value="1"/>
</dbReference>
<evidence type="ECO:0000313" key="1">
    <source>
        <dbReference type="EMBL" id="KHJ77978.1"/>
    </source>
</evidence>
<dbReference type="AlphaFoldDB" id="A0A0B1RY26"/>